<organism evidence="1 2">
    <name type="scientific">Mangrovibacillus cuniculi</name>
    <dbReference type="NCBI Taxonomy" id="2593652"/>
    <lineage>
        <taxon>Bacteria</taxon>
        <taxon>Bacillati</taxon>
        <taxon>Bacillota</taxon>
        <taxon>Bacilli</taxon>
        <taxon>Bacillales</taxon>
        <taxon>Bacillaceae</taxon>
        <taxon>Mangrovibacillus</taxon>
    </lineage>
</organism>
<gene>
    <name evidence="1" type="ORF">G8O30_03485</name>
</gene>
<proteinExistence type="predicted"/>
<dbReference type="KEGG" id="mcui:G8O30_03485"/>
<accession>A0A7S8HF60</accession>
<dbReference type="RefSeq" id="WP_239673606.1">
    <property type="nucleotide sequence ID" value="NZ_CP049742.1"/>
</dbReference>
<sequence>MRKTLTLKNSTWEENNLLFAVEGDVSIETLTPTGQMIVDSDQAAFVYLAENEDEYIYLYIYENEWTNLKEALDKQARVYAMQGDSELGLASITEELEYLVQNIEGNSNYGEELVTKVESIFL</sequence>
<dbReference type="AlphaFoldDB" id="A0A7S8HF60"/>
<evidence type="ECO:0000313" key="2">
    <source>
        <dbReference type="Proteomes" id="UP000593626"/>
    </source>
</evidence>
<dbReference type="Proteomes" id="UP000593626">
    <property type="component" value="Chromosome"/>
</dbReference>
<dbReference type="Pfam" id="PF19785">
    <property type="entry name" value="UPF0738"/>
    <property type="match status" value="1"/>
</dbReference>
<dbReference type="EMBL" id="CP049742">
    <property type="protein sequence ID" value="QPC46085.1"/>
    <property type="molecule type" value="Genomic_DNA"/>
</dbReference>
<keyword evidence="2" id="KW-1185">Reference proteome</keyword>
<name>A0A7S8HF60_9BACI</name>
<reference evidence="1 2" key="1">
    <citation type="submission" date="2019-07" db="EMBL/GenBank/DDBJ databases">
        <title>Genome sequence of 2 isolates from Red Sea Mangroves.</title>
        <authorList>
            <person name="Sefrji F."/>
            <person name="Michoud G."/>
            <person name="Merlino G."/>
            <person name="Daffonchio D."/>
        </authorList>
    </citation>
    <scope>NUCLEOTIDE SEQUENCE [LARGE SCALE GENOMIC DNA]</scope>
    <source>
        <strain evidence="1 2">R1DC41</strain>
    </source>
</reference>
<dbReference type="InterPro" id="IPR020908">
    <property type="entry name" value="UPF0738"/>
</dbReference>
<evidence type="ECO:0000313" key="1">
    <source>
        <dbReference type="EMBL" id="QPC46085.1"/>
    </source>
</evidence>
<protein>
    <submittedName>
        <fullName evidence="1">Uncharacterized protein</fullName>
    </submittedName>
</protein>